<sequence>MGALADLLDGPVDQVAPRLLGAVLRHGQVAVRLTEVEAYDGPDDPASHAYRGRTARNGVMFGPPGHLYCYLSHGIHTCANVSVGPDGRPSAVLIRAGEVVEGIEVARAFRPGAPDRDLARGPGRLCRALGIRLEHDGTDLARGEVTLTPGGLLDAIASGPRTGVRYAADRPWRHWIVGDPTVSPYRRHPRADSV</sequence>
<comment type="caution">
    <text evidence="6">The sequence shown here is derived from an EMBL/GenBank/DDBJ whole genome shotgun (WGS) entry which is preliminary data.</text>
</comment>
<name>A0A417XV73_9ACTN</name>
<keyword evidence="6" id="KW-0326">Glycosidase</keyword>
<evidence type="ECO:0000256" key="4">
    <source>
        <dbReference type="ARBA" id="ARBA00023204"/>
    </source>
</evidence>
<dbReference type="PANTHER" id="PTHR10429">
    <property type="entry name" value="DNA-3-METHYLADENINE GLYCOSYLASE"/>
    <property type="match status" value="1"/>
</dbReference>
<keyword evidence="3 5" id="KW-0378">Hydrolase</keyword>
<evidence type="ECO:0000256" key="5">
    <source>
        <dbReference type="HAMAP-Rule" id="MF_00527"/>
    </source>
</evidence>
<dbReference type="PANTHER" id="PTHR10429:SF0">
    <property type="entry name" value="DNA-3-METHYLADENINE GLYCOSYLASE"/>
    <property type="match status" value="1"/>
</dbReference>
<dbReference type="GO" id="GO:0006284">
    <property type="term" value="P:base-excision repair"/>
    <property type="evidence" value="ECO:0007669"/>
    <property type="project" value="InterPro"/>
</dbReference>
<protein>
    <recommendedName>
        <fullName evidence="5">Putative 3-methyladenine DNA glycosylase</fullName>
        <ecNumber evidence="5">3.2.2.-</ecNumber>
    </recommendedName>
</protein>
<evidence type="ECO:0000313" key="7">
    <source>
        <dbReference type="Proteomes" id="UP000283644"/>
    </source>
</evidence>
<comment type="similarity">
    <text evidence="1 5">Belongs to the DNA glycosylase MPG family.</text>
</comment>
<dbReference type="InterPro" id="IPR011034">
    <property type="entry name" value="Formyl_transferase-like_C_sf"/>
</dbReference>
<dbReference type="RefSeq" id="WP_118928026.1">
    <property type="nucleotide sequence ID" value="NZ_QXGH01000033.1"/>
</dbReference>
<keyword evidence="2 5" id="KW-0227">DNA damage</keyword>
<proteinExistence type="inferred from homology"/>
<dbReference type="Gene3D" id="3.10.300.10">
    <property type="entry name" value="Methylpurine-DNA glycosylase (MPG)"/>
    <property type="match status" value="1"/>
</dbReference>
<evidence type="ECO:0000313" key="6">
    <source>
        <dbReference type="EMBL" id="RHW24404.1"/>
    </source>
</evidence>
<dbReference type="GO" id="GO:0003677">
    <property type="term" value="F:DNA binding"/>
    <property type="evidence" value="ECO:0007669"/>
    <property type="project" value="InterPro"/>
</dbReference>
<dbReference type="EMBL" id="QXGH01000033">
    <property type="protein sequence ID" value="RHW24404.1"/>
    <property type="molecule type" value="Genomic_DNA"/>
</dbReference>
<dbReference type="HAMAP" id="MF_00527">
    <property type="entry name" value="3MGH"/>
    <property type="match status" value="1"/>
</dbReference>
<dbReference type="Pfam" id="PF02245">
    <property type="entry name" value="Pur_DNA_glyco"/>
    <property type="match status" value="1"/>
</dbReference>
<keyword evidence="7" id="KW-1185">Reference proteome</keyword>
<dbReference type="AlphaFoldDB" id="A0A417XV73"/>
<dbReference type="InterPro" id="IPR003180">
    <property type="entry name" value="MPG"/>
</dbReference>
<dbReference type="InterPro" id="IPR036995">
    <property type="entry name" value="MPG_sf"/>
</dbReference>
<dbReference type="CDD" id="cd00540">
    <property type="entry name" value="AAG"/>
    <property type="match status" value="1"/>
</dbReference>
<dbReference type="NCBIfam" id="NF002003">
    <property type="entry name" value="PRK00802.1-3"/>
    <property type="match status" value="1"/>
</dbReference>
<evidence type="ECO:0000256" key="2">
    <source>
        <dbReference type="ARBA" id="ARBA00022763"/>
    </source>
</evidence>
<evidence type="ECO:0000256" key="1">
    <source>
        <dbReference type="ARBA" id="ARBA00009232"/>
    </source>
</evidence>
<dbReference type="OrthoDB" id="9794313at2"/>
<reference evidence="6 7" key="1">
    <citation type="submission" date="2018-09" db="EMBL/GenBank/DDBJ databases">
        <title>Genome sequencing of Nocardioides immobilis CCTCC AB 2017083 for comparison to Nocardioides silvaticus.</title>
        <authorList>
            <person name="Li C."/>
            <person name="Wang G."/>
        </authorList>
    </citation>
    <scope>NUCLEOTIDE SEQUENCE [LARGE SCALE GENOMIC DNA]</scope>
    <source>
        <strain evidence="6 7">CCTCC AB 2017083</strain>
    </source>
</reference>
<evidence type="ECO:0000256" key="3">
    <source>
        <dbReference type="ARBA" id="ARBA00022801"/>
    </source>
</evidence>
<dbReference type="GO" id="GO:0003905">
    <property type="term" value="F:alkylbase DNA N-glycosylase activity"/>
    <property type="evidence" value="ECO:0007669"/>
    <property type="project" value="InterPro"/>
</dbReference>
<dbReference type="EC" id="3.2.2.-" evidence="5"/>
<gene>
    <name evidence="6" type="ORF">D0Z08_25175</name>
</gene>
<dbReference type="NCBIfam" id="TIGR00567">
    <property type="entry name" value="3mg"/>
    <property type="match status" value="1"/>
</dbReference>
<dbReference type="Proteomes" id="UP000283644">
    <property type="component" value="Unassembled WGS sequence"/>
</dbReference>
<dbReference type="SUPFAM" id="SSF50486">
    <property type="entry name" value="FMT C-terminal domain-like"/>
    <property type="match status" value="1"/>
</dbReference>
<keyword evidence="4 5" id="KW-0234">DNA repair</keyword>
<accession>A0A417XV73</accession>
<organism evidence="6 7">
    <name type="scientific">Nocardioides immobilis</name>
    <dbReference type="NCBI Taxonomy" id="2049295"/>
    <lineage>
        <taxon>Bacteria</taxon>
        <taxon>Bacillati</taxon>
        <taxon>Actinomycetota</taxon>
        <taxon>Actinomycetes</taxon>
        <taxon>Propionibacteriales</taxon>
        <taxon>Nocardioidaceae</taxon>
        <taxon>Nocardioides</taxon>
    </lineage>
</organism>